<protein>
    <submittedName>
        <fullName evidence="2">Uncharacterized protein</fullName>
    </submittedName>
</protein>
<accession>A0A4Y7PD80</accession>
<feature type="compositionally biased region" description="Low complexity" evidence="1">
    <location>
        <begin position="8"/>
        <end position="22"/>
    </location>
</feature>
<keyword evidence="3" id="KW-1185">Reference proteome</keyword>
<dbReference type="EMBL" id="ML170852">
    <property type="protein sequence ID" value="TDL13205.1"/>
    <property type="molecule type" value="Genomic_DNA"/>
</dbReference>
<evidence type="ECO:0000313" key="3">
    <source>
        <dbReference type="Proteomes" id="UP000294933"/>
    </source>
</evidence>
<gene>
    <name evidence="2" type="ORF">BD410DRAFT_810758</name>
</gene>
<dbReference type="Proteomes" id="UP000294933">
    <property type="component" value="Unassembled WGS sequence"/>
</dbReference>
<dbReference type="OrthoDB" id="3266328at2759"/>
<evidence type="ECO:0000256" key="1">
    <source>
        <dbReference type="SAM" id="MobiDB-lite"/>
    </source>
</evidence>
<dbReference type="AlphaFoldDB" id="A0A4Y7PD80"/>
<dbReference type="VEuPathDB" id="FungiDB:BD410DRAFT_810758"/>
<feature type="region of interest" description="Disordered" evidence="1">
    <location>
        <begin position="1"/>
        <end position="31"/>
    </location>
</feature>
<reference evidence="2 3" key="1">
    <citation type="submission" date="2018-06" db="EMBL/GenBank/DDBJ databases">
        <title>A transcriptomic atlas of mushroom development highlights an independent origin of complex multicellularity.</title>
        <authorList>
            <consortium name="DOE Joint Genome Institute"/>
            <person name="Krizsan K."/>
            <person name="Almasi E."/>
            <person name="Merenyi Z."/>
            <person name="Sahu N."/>
            <person name="Viragh M."/>
            <person name="Koszo T."/>
            <person name="Mondo S."/>
            <person name="Kiss B."/>
            <person name="Balint B."/>
            <person name="Kues U."/>
            <person name="Barry K."/>
            <person name="Hegedus J.C."/>
            <person name="Henrissat B."/>
            <person name="Johnson J."/>
            <person name="Lipzen A."/>
            <person name="Ohm R."/>
            <person name="Nagy I."/>
            <person name="Pangilinan J."/>
            <person name="Yan J."/>
            <person name="Xiong Y."/>
            <person name="Grigoriev I.V."/>
            <person name="Hibbett D.S."/>
            <person name="Nagy L.G."/>
        </authorList>
    </citation>
    <scope>NUCLEOTIDE SEQUENCE [LARGE SCALE GENOMIC DNA]</scope>
    <source>
        <strain evidence="2 3">SZMC22713</strain>
    </source>
</reference>
<proteinExistence type="predicted"/>
<organism evidence="2 3">
    <name type="scientific">Rickenella mellea</name>
    <dbReference type="NCBI Taxonomy" id="50990"/>
    <lineage>
        <taxon>Eukaryota</taxon>
        <taxon>Fungi</taxon>
        <taxon>Dikarya</taxon>
        <taxon>Basidiomycota</taxon>
        <taxon>Agaricomycotina</taxon>
        <taxon>Agaricomycetes</taxon>
        <taxon>Hymenochaetales</taxon>
        <taxon>Rickenellaceae</taxon>
        <taxon>Rickenella</taxon>
    </lineage>
</organism>
<evidence type="ECO:0000313" key="2">
    <source>
        <dbReference type="EMBL" id="TDL13205.1"/>
    </source>
</evidence>
<sequence>MQTKRTRAASPAPSSTASTPAPDDARPPAKCGRVTTLEDMRLAFMERFNPDKFSAEEILQAQMANWRSPVYNHFITPPTITEVDGEVRYKFVCAKPTQTVEK</sequence>
<name>A0A4Y7PD80_9AGAM</name>